<proteinExistence type="predicted"/>
<dbReference type="AlphaFoldDB" id="A0A1Z1MUG2"/>
<gene>
    <name evidence="1" type="primary">orf39</name>
</gene>
<dbReference type="RefSeq" id="YP_009399904.1">
    <property type="nucleotide sequence ID" value="NC_035299.1"/>
</dbReference>
<keyword evidence="1" id="KW-0934">Plastid</keyword>
<accession>A0A1Z1MUG2</accession>
<sequence length="39" mass="4848">MYFLYWFNPTAHNHGYSKLVNYIIFKPKIKYNKADHLRD</sequence>
<evidence type="ECO:0000313" key="1">
    <source>
        <dbReference type="EMBL" id="ARW69723.1"/>
    </source>
</evidence>
<geneLocation type="chloroplast" evidence="1"/>
<reference evidence="1" key="1">
    <citation type="journal article" date="2017" name="J. Phycol.">
        <title>Analysis of chloroplast genomes and a supermatrix inform reclassification of the Rhodomelaceae (Rhodophyta).</title>
        <authorList>
            <person name="Diaz-Tapia P."/>
            <person name="Maggs C.A."/>
            <person name="West J.A."/>
            <person name="Verbruggen H."/>
        </authorList>
    </citation>
    <scope>NUCLEOTIDE SEQUENCE</scope>
    <source>
        <strain evidence="1">PD1825</strain>
    </source>
</reference>
<protein>
    <submittedName>
        <fullName evidence="1">Uncharacterized protein</fullName>
    </submittedName>
</protein>
<name>A0A1Z1MUG2_9FLOR</name>
<keyword evidence="1" id="KW-0150">Chloroplast</keyword>
<dbReference type="GeneID" id="33362446"/>
<dbReference type="EMBL" id="MF101467">
    <property type="protein sequence ID" value="ARW69723.1"/>
    <property type="molecule type" value="Genomic_DNA"/>
</dbReference>
<organism evidence="1">
    <name type="scientific">Tolypiocladia glomerulata</name>
    <dbReference type="NCBI Taxonomy" id="860646"/>
    <lineage>
        <taxon>Eukaryota</taxon>
        <taxon>Rhodophyta</taxon>
        <taxon>Florideophyceae</taxon>
        <taxon>Rhodymeniophycidae</taxon>
        <taxon>Ceramiales</taxon>
        <taxon>Rhodomelaceae</taxon>
        <taxon>Polysiphonioideae</taxon>
        <taxon>Tolypiocladia</taxon>
    </lineage>
</organism>